<dbReference type="PANTHER" id="PTHR39081">
    <property type="entry name" value="MUT7-C DOMAIN-CONTAINING PROTEIN"/>
    <property type="match status" value="1"/>
</dbReference>
<dbReference type="PANTHER" id="PTHR39081:SF1">
    <property type="entry name" value="MUT7-C RNASE DOMAIN-CONTAINING PROTEIN"/>
    <property type="match status" value="1"/>
</dbReference>
<reference evidence="5 6" key="1">
    <citation type="submission" date="2017-09" db="EMBL/GenBank/DDBJ databases">
        <title>Depth-based differentiation of microbial function through sediment-hosted aquifers and enrichment of novel symbionts in the deep terrestrial subsurface.</title>
        <authorList>
            <person name="Probst A.J."/>
            <person name="Ladd B."/>
            <person name="Jarett J.K."/>
            <person name="Geller-Mcgrath D.E."/>
            <person name="Sieber C.M."/>
            <person name="Emerson J.B."/>
            <person name="Anantharaman K."/>
            <person name="Thomas B.C."/>
            <person name="Malmstrom R."/>
            <person name="Stieglmeier M."/>
            <person name="Klingl A."/>
            <person name="Woyke T."/>
            <person name="Ryan C.M."/>
            <person name="Banfield J.F."/>
        </authorList>
    </citation>
    <scope>NUCLEOTIDE SEQUENCE [LARGE SCALE GENOMIC DNA]</scope>
    <source>
        <strain evidence="3">CG_4_10_14_3_um_filter_34_13</strain>
        <strain evidence="4">CG_4_9_14_3_um_filter_33_16</strain>
    </source>
</reference>
<evidence type="ECO:0000313" key="2">
    <source>
        <dbReference type="EMBL" id="PIX33763.1"/>
    </source>
</evidence>
<dbReference type="EMBL" id="PFTV01000182">
    <property type="protein sequence ID" value="PJB55752.1"/>
    <property type="molecule type" value="Genomic_DNA"/>
</dbReference>
<reference evidence="2" key="2">
    <citation type="submission" date="2017-09" db="EMBL/GenBank/DDBJ databases">
        <title>Depth-based differentiation of microbial function through sediment-hosted aquifers and enrichment of novel symbionts in the deep terrestrial subsurface.</title>
        <authorList>
            <person name="Probst A.J."/>
            <person name="Ladd B."/>
            <person name="Jarett J.K."/>
            <person name="Geller-Mcgrath D.E."/>
            <person name="Sieber C.M.K."/>
            <person name="Emerson J.B."/>
            <person name="Anantharaman K."/>
            <person name="Thomas B.C."/>
            <person name="Malmstrom R."/>
            <person name="Stieglmeier M."/>
            <person name="Klingl A."/>
            <person name="Woyke T."/>
            <person name="Ryan C.M."/>
            <person name="Banfield J.F."/>
        </authorList>
    </citation>
    <scope>NUCLEOTIDE SEQUENCE</scope>
    <source>
        <strain evidence="2">CG_4_8_14_3_um_filter_34_18</strain>
    </source>
</reference>
<accession>A0A2M7PKC7</accession>
<dbReference type="AlphaFoldDB" id="A0A2M8C9M7"/>
<dbReference type="EMBL" id="PFIP01000130">
    <property type="protein sequence ID" value="PIX33763.1"/>
    <property type="molecule type" value="Genomic_DNA"/>
</dbReference>
<dbReference type="Proteomes" id="UP000231493">
    <property type="component" value="Unassembled WGS sequence"/>
</dbReference>
<name>A0A2M8C9M7_9BACT</name>
<evidence type="ECO:0000313" key="6">
    <source>
        <dbReference type="Proteomes" id="UP000230646"/>
    </source>
</evidence>
<protein>
    <recommendedName>
        <fullName evidence="1">Mut7-C RNAse domain-containing protein</fullName>
    </recommendedName>
</protein>
<evidence type="ECO:0000313" key="4">
    <source>
        <dbReference type="EMBL" id="PJB55752.1"/>
    </source>
</evidence>
<accession>A0A2M7K6K3</accession>
<dbReference type="Proteomes" id="UP000228560">
    <property type="component" value="Unassembled WGS sequence"/>
</dbReference>
<evidence type="ECO:0000259" key="1">
    <source>
        <dbReference type="Pfam" id="PF01927"/>
    </source>
</evidence>
<dbReference type="Pfam" id="PF01927">
    <property type="entry name" value="Mut7-C"/>
    <property type="match status" value="1"/>
</dbReference>
<evidence type="ECO:0000313" key="3">
    <source>
        <dbReference type="EMBL" id="PIY31038.1"/>
    </source>
</evidence>
<dbReference type="InterPro" id="IPR002782">
    <property type="entry name" value="Mut7-C_RNAse_dom"/>
</dbReference>
<evidence type="ECO:0000313" key="5">
    <source>
        <dbReference type="Proteomes" id="UP000228560"/>
    </source>
</evidence>
<gene>
    <name evidence="4" type="ORF">CO097_07220</name>
    <name evidence="3" type="ORF">COZ07_10695</name>
    <name evidence="2" type="ORF">COZ58_06355</name>
</gene>
<feature type="domain" description="Mut7-C RNAse" evidence="1">
    <location>
        <begin position="1"/>
        <end position="146"/>
    </location>
</feature>
<proteinExistence type="predicted"/>
<comment type="caution">
    <text evidence="4">The sequence shown here is derived from an EMBL/GenBank/DDBJ whole genome shotgun (WGS) entry which is preliminary data.</text>
</comment>
<sequence>MKFLADKMLGKLAKWLRILGYDTTYPITDEDLVLILTARQENRILLTRDTNLIKRRNICDYLFIKNDQWEEQLLEVIKGLELKIDFNSKIFSRCSICNKPTKNVDKKEVQNYVPPYVFLTQNKFVYCPSCQKYYWKGTHWQRMTEKIKKLIL</sequence>
<accession>A0A2M8C9M7</accession>
<organism evidence="4 5">
    <name type="scientific">Candidatus Infernicultor aquiphilus</name>
    <dbReference type="NCBI Taxonomy" id="1805029"/>
    <lineage>
        <taxon>Bacteria</taxon>
        <taxon>Pseudomonadati</taxon>
        <taxon>Atribacterota</taxon>
        <taxon>Candidatus Phoenicimicrobiia</taxon>
        <taxon>Candidatus Pheonicimicrobiales</taxon>
        <taxon>Candidatus Phoenicimicrobiaceae</taxon>
        <taxon>Candidatus Infernicultor</taxon>
    </lineage>
</organism>
<dbReference type="EMBL" id="PFKO01000394">
    <property type="protein sequence ID" value="PIY31038.1"/>
    <property type="molecule type" value="Genomic_DNA"/>
</dbReference>
<dbReference type="Proteomes" id="UP000230646">
    <property type="component" value="Unassembled WGS sequence"/>
</dbReference>